<dbReference type="Pfam" id="PF10295">
    <property type="entry name" value="DUF2406"/>
    <property type="match status" value="1"/>
</dbReference>
<evidence type="ECO:0000256" key="1">
    <source>
        <dbReference type="SAM" id="MobiDB-lite"/>
    </source>
</evidence>
<name>A0AAV9HX13_9PEZI</name>
<feature type="compositionally biased region" description="Polar residues" evidence="1">
    <location>
        <begin position="346"/>
        <end position="367"/>
    </location>
</feature>
<proteinExistence type="predicted"/>
<comment type="caution">
    <text evidence="2">The sequence shown here is derived from an EMBL/GenBank/DDBJ whole genome shotgun (WGS) entry which is preliminary data.</text>
</comment>
<feature type="compositionally biased region" description="Low complexity" evidence="1">
    <location>
        <begin position="100"/>
        <end position="113"/>
    </location>
</feature>
<feature type="compositionally biased region" description="Low complexity" evidence="1">
    <location>
        <begin position="13"/>
        <end position="44"/>
    </location>
</feature>
<feature type="region of interest" description="Disordered" evidence="1">
    <location>
        <begin position="1"/>
        <end position="212"/>
    </location>
</feature>
<feature type="compositionally biased region" description="Basic residues" evidence="1">
    <location>
        <begin position="412"/>
        <end position="422"/>
    </location>
</feature>
<evidence type="ECO:0000313" key="3">
    <source>
        <dbReference type="Proteomes" id="UP001321749"/>
    </source>
</evidence>
<dbReference type="InterPro" id="IPR018809">
    <property type="entry name" value="DUF2406"/>
</dbReference>
<reference evidence="2" key="1">
    <citation type="journal article" date="2023" name="Mol. Phylogenet. Evol.">
        <title>Genome-scale phylogeny and comparative genomics of the fungal order Sordariales.</title>
        <authorList>
            <person name="Hensen N."/>
            <person name="Bonometti L."/>
            <person name="Westerberg I."/>
            <person name="Brannstrom I.O."/>
            <person name="Guillou S."/>
            <person name="Cros-Aarteil S."/>
            <person name="Calhoun S."/>
            <person name="Haridas S."/>
            <person name="Kuo A."/>
            <person name="Mondo S."/>
            <person name="Pangilinan J."/>
            <person name="Riley R."/>
            <person name="LaButti K."/>
            <person name="Andreopoulos B."/>
            <person name="Lipzen A."/>
            <person name="Chen C."/>
            <person name="Yan M."/>
            <person name="Daum C."/>
            <person name="Ng V."/>
            <person name="Clum A."/>
            <person name="Steindorff A."/>
            <person name="Ohm R.A."/>
            <person name="Martin F."/>
            <person name="Silar P."/>
            <person name="Natvig D.O."/>
            <person name="Lalanne C."/>
            <person name="Gautier V."/>
            <person name="Ament-Velasquez S.L."/>
            <person name="Kruys A."/>
            <person name="Hutchinson M.I."/>
            <person name="Powell A.J."/>
            <person name="Barry K."/>
            <person name="Miller A.N."/>
            <person name="Grigoriev I.V."/>
            <person name="Debuchy R."/>
            <person name="Gladieux P."/>
            <person name="Hiltunen Thoren M."/>
            <person name="Johannesson H."/>
        </authorList>
    </citation>
    <scope>NUCLEOTIDE SEQUENCE</scope>
    <source>
        <strain evidence="2">PSN324</strain>
    </source>
</reference>
<feature type="compositionally biased region" description="Basic and acidic residues" evidence="1">
    <location>
        <begin position="128"/>
        <end position="144"/>
    </location>
</feature>
<dbReference type="Proteomes" id="UP001321749">
    <property type="component" value="Unassembled WGS sequence"/>
</dbReference>
<keyword evidence="3" id="KW-1185">Reference proteome</keyword>
<reference evidence="2" key="2">
    <citation type="submission" date="2023-06" db="EMBL/GenBank/DDBJ databases">
        <authorList>
            <consortium name="Lawrence Berkeley National Laboratory"/>
            <person name="Mondo S.J."/>
            <person name="Hensen N."/>
            <person name="Bonometti L."/>
            <person name="Westerberg I."/>
            <person name="Brannstrom I.O."/>
            <person name="Guillou S."/>
            <person name="Cros-Aarteil S."/>
            <person name="Calhoun S."/>
            <person name="Haridas S."/>
            <person name="Kuo A."/>
            <person name="Pangilinan J."/>
            <person name="Riley R."/>
            <person name="Labutti K."/>
            <person name="Andreopoulos B."/>
            <person name="Lipzen A."/>
            <person name="Chen C."/>
            <person name="Yanf M."/>
            <person name="Daum C."/>
            <person name="Ng V."/>
            <person name="Clum A."/>
            <person name="Steindorff A."/>
            <person name="Ohm R."/>
            <person name="Martin F."/>
            <person name="Silar P."/>
            <person name="Natvig D."/>
            <person name="Lalanne C."/>
            <person name="Gautier V."/>
            <person name="Ament-Velasquez S.L."/>
            <person name="Kruys A."/>
            <person name="Hutchinson M.I."/>
            <person name="Powell A.J."/>
            <person name="Barry K."/>
            <person name="Miller A.N."/>
            <person name="Grigoriev I.V."/>
            <person name="Debuchy R."/>
            <person name="Gladieux P."/>
            <person name="Thoren M.H."/>
            <person name="Johannesson H."/>
        </authorList>
    </citation>
    <scope>NUCLEOTIDE SEQUENCE</scope>
    <source>
        <strain evidence="2">PSN324</strain>
    </source>
</reference>
<feature type="compositionally biased region" description="Polar residues" evidence="1">
    <location>
        <begin position="306"/>
        <end position="324"/>
    </location>
</feature>
<dbReference type="AlphaFoldDB" id="A0AAV9HX13"/>
<protein>
    <submittedName>
        <fullName evidence="2">Meiotically up-regulated gene 9 protein</fullName>
    </submittedName>
</protein>
<evidence type="ECO:0000313" key="2">
    <source>
        <dbReference type="EMBL" id="KAK4464903.1"/>
    </source>
</evidence>
<dbReference type="SUPFAM" id="SSF81995">
    <property type="entry name" value="beta-sandwich domain of Sec23/24"/>
    <property type="match status" value="1"/>
</dbReference>
<gene>
    <name evidence="2" type="ORF">QBC42DRAFT_284001</name>
</gene>
<dbReference type="EMBL" id="MU864944">
    <property type="protein sequence ID" value="KAK4464903.1"/>
    <property type="molecule type" value="Genomic_DNA"/>
</dbReference>
<feature type="region of interest" description="Disordered" evidence="1">
    <location>
        <begin position="246"/>
        <end position="379"/>
    </location>
</feature>
<dbReference type="PANTHER" id="PTHR28186:SF1">
    <property type="entry name" value="MEIOTICALLY UP-REGULATED GENE 9 PROTEIN"/>
    <property type="match status" value="1"/>
</dbReference>
<feature type="region of interest" description="Disordered" evidence="1">
    <location>
        <begin position="394"/>
        <end position="422"/>
    </location>
</feature>
<feature type="compositionally biased region" description="Polar residues" evidence="1">
    <location>
        <begin position="275"/>
        <end position="292"/>
    </location>
</feature>
<dbReference type="PANTHER" id="PTHR28186">
    <property type="entry name" value="MEIOTICALLY UP-REGULATED GENE 9 PROTEIN"/>
    <property type="match status" value="1"/>
</dbReference>
<organism evidence="2 3">
    <name type="scientific">Cladorrhinum samala</name>
    <dbReference type="NCBI Taxonomy" id="585594"/>
    <lineage>
        <taxon>Eukaryota</taxon>
        <taxon>Fungi</taxon>
        <taxon>Dikarya</taxon>
        <taxon>Ascomycota</taxon>
        <taxon>Pezizomycotina</taxon>
        <taxon>Sordariomycetes</taxon>
        <taxon>Sordariomycetidae</taxon>
        <taxon>Sordariales</taxon>
        <taxon>Podosporaceae</taxon>
        <taxon>Cladorrhinum</taxon>
    </lineage>
</organism>
<feature type="compositionally biased region" description="Basic and acidic residues" evidence="1">
    <location>
        <begin position="71"/>
        <end position="88"/>
    </location>
</feature>
<accession>A0AAV9HX13</accession>
<feature type="compositionally biased region" description="Polar residues" evidence="1">
    <location>
        <begin position="250"/>
        <end position="267"/>
    </location>
</feature>
<sequence>MATATSHPPPAPSYQFAQPQQQQQQQRPQQQQQYPSQFQSTQQRPAQPSRKSRSFSFRSDKSHGSGNQKVELIESHAEKDAKRLHSKADPLLAMQEAEPAQVAASVKSSLASLRDVQHKDIYGNPIADPDRSNPTRNRWERPLDTIRSFEAAIDGAHSNRRSMIRPGTSPPLNRHQKGKALTSNRLADAESSNNRRSYYGNNGAGGRFSHDSYYGSRPPSMMYAERAGGSHQDLRQMNAGYRDTYHDQQHASAQNGRQRWQRMQSEPHSFRPNPNEYTLPSNHRSYETVTTASGSGSSGEPAGYQTDPTSSDNSSIERVQSAPRSRTEPVNDYGIGFGQGAAYQPPTFSVGPQSTGSSSQDLNNYQISGALGQGAAPGVPVKDARGTILRKQMTAPVEQAQQRPEAPEKRKSWFSRRFSKNG</sequence>
<feature type="compositionally biased region" description="Low complexity" evidence="1">
    <location>
        <begin position="191"/>
        <end position="201"/>
    </location>
</feature>